<dbReference type="Pfam" id="PF11392">
    <property type="entry name" value="AllH"/>
    <property type="match status" value="1"/>
</dbReference>
<dbReference type="Proteomes" id="UP000598297">
    <property type="component" value="Unassembled WGS sequence"/>
</dbReference>
<protein>
    <submittedName>
        <fullName evidence="1">DUF2877 domain-containing protein</fullName>
    </submittedName>
</protein>
<evidence type="ECO:0000313" key="2">
    <source>
        <dbReference type="Proteomes" id="UP000598297"/>
    </source>
</evidence>
<accession>A0A964UWH3</accession>
<gene>
    <name evidence="1" type="ORF">GUY60_29770</name>
</gene>
<keyword evidence="2" id="KW-1185">Reference proteome</keyword>
<reference evidence="1" key="1">
    <citation type="submission" date="2020-01" db="EMBL/GenBank/DDBJ databases">
        <title>Whole-genome analyses of novel actinobacteria.</title>
        <authorList>
            <person name="Sahin N."/>
        </authorList>
    </citation>
    <scope>NUCLEOTIDE SEQUENCE</scope>
    <source>
        <strain evidence="1">YC537</strain>
    </source>
</reference>
<comment type="caution">
    <text evidence="1">The sequence shown here is derived from an EMBL/GenBank/DDBJ whole genome shotgun (WGS) entry which is preliminary data.</text>
</comment>
<dbReference type="RefSeq" id="WP_161703365.1">
    <property type="nucleotide sequence ID" value="NZ_JAAAHS010000335.1"/>
</dbReference>
<evidence type="ECO:0000313" key="1">
    <source>
        <dbReference type="EMBL" id="NBE55543.1"/>
    </source>
</evidence>
<dbReference type="OrthoDB" id="4933449at2"/>
<dbReference type="AlphaFoldDB" id="A0A964UWH3"/>
<dbReference type="InterPro" id="IPR021530">
    <property type="entry name" value="AllH-like"/>
</dbReference>
<sequence length="286" mass="27945">MSPTAPHCAASTLTAAVVHGPPRPARVVAATRGALYLLVRGSRTPLALLAPDAVRVPAAVVLPAAAGDRPFAGLGPGRAGRVGGGRIAVGPLCLTAGVSWAPPRAQDTPPGRALDVLAALPPPRPLPPGVRAAAAQTVRALAYAHPGAVRRSAARLLGLGPGLTPSGDDFLCGLLLAAHLAPYAPPWLGPLAALAARAEGSTPLVSAALLRHAATGHCVPQAAALLRAAATGTGLVGPLAALLAVGHSSGGDLLQGLCAGARVLSAGTRVPCATGLPGVSPKALTP</sequence>
<name>A0A964UWH3_9ACTN</name>
<proteinExistence type="predicted"/>
<dbReference type="EMBL" id="JAAAHS010000335">
    <property type="protein sequence ID" value="NBE55543.1"/>
    <property type="molecule type" value="Genomic_DNA"/>
</dbReference>
<organism evidence="1 2">
    <name type="scientific">Streptomyces boluensis</name>
    <dbReference type="NCBI Taxonomy" id="1775135"/>
    <lineage>
        <taxon>Bacteria</taxon>
        <taxon>Bacillati</taxon>
        <taxon>Actinomycetota</taxon>
        <taxon>Actinomycetes</taxon>
        <taxon>Kitasatosporales</taxon>
        <taxon>Streptomycetaceae</taxon>
        <taxon>Streptomyces</taxon>
    </lineage>
</organism>